<feature type="compositionally biased region" description="Polar residues" evidence="9">
    <location>
        <begin position="267"/>
        <end position="276"/>
    </location>
</feature>
<evidence type="ECO:0000256" key="2">
    <source>
        <dbReference type="ARBA" id="ARBA00006419"/>
    </source>
</evidence>
<reference evidence="10 11" key="1">
    <citation type="submission" date="2019-10" db="EMBL/GenBank/DDBJ databases">
        <authorList>
            <person name="Palmer J.M."/>
        </authorList>
    </citation>
    <scope>NUCLEOTIDE SEQUENCE [LARGE SCALE GENOMIC DNA]</scope>
    <source>
        <strain evidence="10 11">TWF696</strain>
    </source>
</reference>
<evidence type="ECO:0000256" key="9">
    <source>
        <dbReference type="SAM" id="MobiDB-lite"/>
    </source>
</evidence>
<keyword evidence="11" id="KW-1185">Reference proteome</keyword>
<evidence type="ECO:0000256" key="8">
    <source>
        <dbReference type="ARBA" id="ARBA00031347"/>
    </source>
</evidence>
<name>A0AAV9US44_9PEZI</name>
<dbReference type="GO" id="GO:0000139">
    <property type="term" value="C:Golgi membrane"/>
    <property type="evidence" value="ECO:0007669"/>
    <property type="project" value="UniProtKB-SubCell"/>
</dbReference>
<accession>A0AAV9US44</accession>
<dbReference type="PANTHER" id="PTHR21311:SF0">
    <property type="entry name" value="CONSERVED OLIGOMERIC GOLGI COMPLEX SUBUNIT 8"/>
    <property type="match status" value="1"/>
</dbReference>
<evidence type="ECO:0000256" key="7">
    <source>
        <dbReference type="ARBA" id="ARBA00023136"/>
    </source>
</evidence>
<organism evidence="10 11">
    <name type="scientific">Orbilia brochopaga</name>
    <dbReference type="NCBI Taxonomy" id="3140254"/>
    <lineage>
        <taxon>Eukaryota</taxon>
        <taxon>Fungi</taxon>
        <taxon>Dikarya</taxon>
        <taxon>Ascomycota</taxon>
        <taxon>Pezizomycotina</taxon>
        <taxon>Orbiliomycetes</taxon>
        <taxon>Orbiliales</taxon>
        <taxon>Orbiliaceae</taxon>
        <taxon>Orbilia</taxon>
    </lineage>
</organism>
<feature type="compositionally biased region" description="Low complexity" evidence="9">
    <location>
        <begin position="355"/>
        <end position="373"/>
    </location>
</feature>
<gene>
    <name evidence="10" type="ORF">TWF696_007031</name>
</gene>
<keyword evidence="5" id="KW-0653">Protein transport</keyword>
<evidence type="ECO:0000313" key="10">
    <source>
        <dbReference type="EMBL" id="KAK6346933.1"/>
    </source>
</evidence>
<evidence type="ECO:0000256" key="5">
    <source>
        <dbReference type="ARBA" id="ARBA00022927"/>
    </source>
</evidence>
<dbReference type="EMBL" id="JAVHNQ010000005">
    <property type="protein sequence ID" value="KAK6346933.1"/>
    <property type="molecule type" value="Genomic_DNA"/>
</dbReference>
<comment type="subcellular location">
    <subcellularLocation>
        <location evidence="1">Golgi apparatus membrane</location>
        <topology evidence="1">Peripheral membrane protein</topology>
    </subcellularLocation>
</comment>
<feature type="compositionally biased region" description="Low complexity" evidence="9">
    <location>
        <begin position="278"/>
        <end position="289"/>
    </location>
</feature>
<evidence type="ECO:0000256" key="1">
    <source>
        <dbReference type="ARBA" id="ARBA00004395"/>
    </source>
</evidence>
<keyword evidence="6" id="KW-0333">Golgi apparatus</keyword>
<proteinExistence type="inferred from homology"/>
<dbReference type="Proteomes" id="UP001375240">
    <property type="component" value="Unassembled WGS sequence"/>
</dbReference>
<evidence type="ECO:0000256" key="4">
    <source>
        <dbReference type="ARBA" id="ARBA00022448"/>
    </source>
</evidence>
<sequence length="505" mass="53797">MADPLLDFLADSLPPELTERGSDNAAAASAYLSRLTALSFNDIANNEPAALKSANQSINLSLQSLASRSYQGFISASEQLSTLPASLDKLNDSIETLKSHLPALDAHLTSFSQKYHKSSPFLQERARKHTLARTFPKLLDILELPTLLQSAIASSNPSLALDVHSHVRRLHQLYPTTPIIVSVARECDGLLRVLNTQLLTTLRGPLKLPTAIKTIGYLKRTSPDISPAEEVWGSIFLVARLAFLNSLFQALDPLRELADAEREEWAKSQQTETNGDTAPAASSASSAAARRLRSTGHQTERYLKRWIEVFREQSFAIVTMYRSVFPPAGSGSGATLQVSAYLAPQTPVTPQIRRGSSTSNSSSISGALAGSSSDVADTDGQSGGGTPSPLVTFVPHLVSLLTSTLRNYLPVVSDKSARESLLTQMLYAAGSLGRLGGDFGMILATGLLGVDGAAGGDDNASAAAVDAEGGEWVEIMQKHRVLAERLEELAAGKGIRSPSASPLLS</sequence>
<evidence type="ECO:0000256" key="6">
    <source>
        <dbReference type="ARBA" id="ARBA00023034"/>
    </source>
</evidence>
<dbReference type="Pfam" id="PF04124">
    <property type="entry name" value="Dor1"/>
    <property type="match status" value="2"/>
</dbReference>
<feature type="region of interest" description="Disordered" evidence="9">
    <location>
        <begin position="262"/>
        <end position="294"/>
    </location>
</feature>
<protein>
    <recommendedName>
        <fullName evidence="3">Conserved oligomeric Golgi complex subunit 8</fullName>
    </recommendedName>
    <alternativeName>
        <fullName evidence="8">Component of oligomeric Golgi complex 8</fullName>
    </alternativeName>
</protein>
<evidence type="ECO:0000313" key="11">
    <source>
        <dbReference type="Proteomes" id="UP001375240"/>
    </source>
</evidence>
<dbReference type="GO" id="GO:0015031">
    <property type="term" value="P:protein transport"/>
    <property type="evidence" value="ECO:0007669"/>
    <property type="project" value="UniProtKB-KW"/>
</dbReference>
<comment type="caution">
    <text evidence="10">The sequence shown here is derived from an EMBL/GenBank/DDBJ whole genome shotgun (WGS) entry which is preliminary data.</text>
</comment>
<dbReference type="AlphaFoldDB" id="A0AAV9US44"/>
<keyword evidence="7" id="KW-0472">Membrane</keyword>
<dbReference type="GO" id="GO:0006891">
    <property type="term" value="P:intra-Golgi vesicle-mediated transport"/>
    <property type="evidence" value="ECO:0007669"/>
    <property type="project" value="TreeGrafter"/>
</dbReference>
<dbReference type="GO" id="GO:0017119">
    <property type="term" value="C:Golgi transport complex"/>
    <property type="evidence" value="ECO:0007669"/>
    <property type="project" value="InterPro"/>
</dbReference>
<dbReference type="InterPro" id="IPR007255">
    <property type="entry name" value="COG8"/>
</dbReference>
<dbReference type="PANTHER" id="PTHR21311">
    <property type="entry name" value="CONSERVED OLIGOMERIC GOLGI COMPLEX COMPONENT 8"/>
    <property type="match status" value="1"/>
</dbReference>
<evidence type="ECO:0000256" key="3">
    <source>
        <dbReference type="ARBA" id="ARBA00020983"/>
    </source>
</evidence>
<keyword evidence="4" id="KW-0813">Transport</keyword>
<comment type="similarity">
    <text evidence="2">Belongs to the COG8 family.</text>
</comment>
<feature type="region of interest" description="Disordered" evidence="9">
    <location>
        <begin position="349"/>
        <end position="387"/>
    </location>
</feature>